<reference evidence="6" key="1">
    <citation type="journal article" date="2019" name="Int. J. Syst. Evol. Microbiol.">
        <title>The Global Catalogue of Microorganisms (GCM) 10K type strain sequencing project: providing services to taxonomists for standard genome sequencing and annotation.</title>
        <authorList>
            <consortium name="The Broad Institute Genomics Platform"/>
            <consortium name="The Broad Institute Genome Sequencing Center for Infectious Disease"/>
            <person name="Wu L."/>
            <person name="Ma J."/>
        </authorList>
    </citation>
    <scope>NUCLEOTIDE SEQUENCE [LARGE SCALE GENOMIC DNA]</scope>
    <source>
        <strain evidence="6">CGMCC 1.6960</strain>
    </source>
</reference>
<accession>A0ABQ2KBH4</accession>
<name>A0ABQ2KBH4_9MICO</name>
<evidence type="ECO:0000256" key="1">
    <source>
        <dbReference type="ARBA" id="ARBA00009405"/>
    </source>
</evidence>
<dbReference type="Gene3D" id="3.20.20.70">
    <property type="entry name" value="Aldolase class I"/>
    <property type="match status" value="1"/>
</dbReference>
<dbReference type="Proteomes" id="UP000626982">
    <property type="component" value="Unassembled WGS sequence"/>
</dbReference>
<dbReference type="Pfam" id="PF00682">
    <property type="entry name" value="HMGL-like"/>
    <property type="match status" value="1"/>
</dbReference>
<proteinExistence type="inferred from homology"/>
<gene>
    <name evidence="5" type="ORF">GCM10010968_00340</name>
</gene>
<keyword evidence="6" id="KW-1185">Reference proteome</keyword>
<dbReference type="InterPro" id="IPR043594">
    <property type="entry name" value="HMGL"/>
</dbReference>
<dbReference type="EMBL" id="BMLM01000001">
    <property type="protein sequence ID" value="GGN76701.1"/>
    <property type="molecule type" value="Genomic_DNA"/>
</dbReference>
<evidence type="ECO:0000259" key="4">
    <source>
        <dbReference type="PROSITE" id="PS50991"/>
    </source>
</evidence>
<dbReference type="SUPFAM" id="SSF51569">
    <property type="entry name" value="Aldolase"/>
    <property type="match status" value="1"/>
</dbReference>
<dbReference type="PANTHER" id="PTHR42738">
    <property type="entry name" value="HYDROXYMETHYLGLUTARYL-COA LYASE"/>
    <property type="match status" value="1"/>
</dbReference>
<evidence type="ECO:0000313" key="5">
    <source>
        <dbReference type="EMBL" id="GGN76701.1"/>
    </source>
</evidence>
<keyword evidence="2" id="KW-0479">Metal-binding</keyword>
<dbReference type="PROSITE" id="PS50991">
    <property type="entry name" value="PYR_CT"/>
    <property type="match status" value="1"/>
</dbReference>
<sequence length="318" mass="32749">MSDPLALGLPMRVRAEGLPERVTIWEVGARDGLQAEAVSLEPARRAELVRRLAAAGASVIEAGSFVRADRVPQMAGSDAVLRELADVEARLPVLTPNLRGLDDALAAGAREVAVFLSATESFSEANLGAPKARSEAAAEAVVRAAVERGVRVRGYVSMVFGDPWEGAVEAAPTVELAQRLLDWGVDEVSLGDTIGVGTPGAVRALVDALQEGGVPVEQLGLHLHDTYGQALANVLAGLQAGVTVFDSAVAGTGGCPFARSATGNLATEDLVWMLDGLGIEHGIDLPALAGTGAWLSDALGRATTSRVAKALAGGREAR</sequence>
<dbReference type="InterPro" id="IPR013785">
    <property type="entry name" value="Aldolase_TIM"/>
</dbReference>
<evidence type="ECO:0000313" key="6">
    <source>
        <dbReference type="Proteomes" id="UP000626982"/>
    </source>
</evidence>
<dbReference type="RefSeq" id="WP_188714771.1">
    <property type="nucleotide sequence ID" value="NZ_BAABBD010000001.1"/>
</dbReference>
<dbReference type="PANTHER" id="PTHR42738:SF7">
    <property type="entry name" value="HYDROXYMETHYLGLUTARYL-COA LYASE"/>
    <property type="match status" value="1"/>
</dbReference>
<dbReference type="InterPro" id="IPR000891">
    <property type="entry name" value="PYR_CT"/>
</dbReference>
<feature type="domain" description="Pyruvate carboxyltransferase" evidence="4">
    <location>
        <begin position="22"/>
        <end position="289"/>
    </location>
</feature>
<dbReference type="GO" id="GO:0016829">
    <property type="term" value="F:lyase activity"/>
    <property type="evidence" value="ECO:0007669"/>
    <property type="project" value="UniProtKB-KW"/>
</dbReference>
<keyword evidence="3 5" id="KW-0456">Lyase</keyword>
<evidence type="ECO:0000256" key="2">
    <source>
        <dbReference type="ARBA" id="ARBA00022723"/>
    </source>
</evidence>
<comment type="similarity">
    <text evidence="1">Belongs to the HMG-CoA lyase family.</text>
</comment>
<comment type="caution">
    <text evidence="5">The sequence shown here is derived from an EMBL/GenBank/DDBJ whole genome shotgun (WGS) entry which is preliminary data.</text>
</comment>
<organism evidence="5 6">
    <name type="scientific">Agrococcus terreus</name>
    <dbReference type="NCBI Taxonomy" id="574649"/>
    <lineage>
        <taxon>Bacteria</taxon>
        <taxon>Bacillati</taxon>
        <taxon>Actinomycetota</taxon>
        <taxon>Actinomycetes</taxon>
        <taxon>Micrococcales</taxon>
        <taxon>Microbacteriaceae</taxon>
        <taxon>Agrococcus</taxon>
    </lineage>
</organism>
<evidence type="ECO:0000256" key="3">
    <source>
        <dbReference type="ARBA" id="ARBA00023239"/>
    </source>
</evidence>
<dbReference type="NCBIfam" id="NF004283">
    <property type="entry name" value="PRK05692.1"/>
    <property type="match status" value="1"/>
</dbReference>
<dbReference type="CDD" id="cd07938">
    <property type="entry name" value="DRE_TIM_HMGL"/>
    <property type="match status" value="1"/>
</dbReference>
<protein>
    <submittedName>
        <fullName evidence="5">Hydroxymethylglutaryl-CoA lyase</fullName>
    </submittedName>
</protein>